<comment type="caution">
    <text evidence="3">The sequence shown here is derived from an EMBL/GenBank/DDBJ whole genome shotgun (WGS) entry which is preliminary data.</text>
</comment>
<dbReference type="PANTHER" id="PTHR24223">
    <property type="entry name" value="ATP-BINDING CASSETTE SUB-FAMILY C"/>
    <property type="match status" value="1"/>
</dbReference>
<accession>A0A9D5ASG3</accession>
<evidence type="ECO:0000313" key="3">
    <source>
        <dbReference type="EMBL" id="KAI5422677.1"/>
    </source>
</evidence>
<dbReference type="GO" id="GO:0016020">
    <property type="term" value="C:membrane"/>
    <property type="evidence" value="ECO:0007669"/>
    <property type="project" value="TreeGrafter"/>
</dbReference>
<keyword evidence="2" id="KW-0067">ATP-binding</keyword>
<keyword evidence="1" id="KW-0547">Nucleotide-binding</keyword>
<dbReference type="Gramene" id="Psat04G0592400-T1">
    <property type="protein sequence ID" value="KAI5422677.1"/>
    <property type="gene ID" value="KIW84_045924"/>
</dbReference>
<evidence type="ECO:0000256" key="1">
    <source>
        <dbReference type="ARBA" id="ARBA00022741"/>
    </source>
</evidence>
<reference evidence="3 4" key="1">
    <citation type="journal article" date="2022" name="Nat. Genet.">
        <title>Improved pea reference genome and pan-genome highlight genomic features and evolutionary characteristics.</title>
        <authorList>
            <person name="Yang T."/>
            <person name="Liu R."/>
            <person name="Luo Y."/>
            <person name="Hu S."/>
            <person name="Wang D."/>
            <person name="Wang C."/>
            <person name="Pandey M.K."/>
            <person name="Ge S."/>
            <person name="Xu Q."/>
            <person name="Li N."/>
            <person name="Li G."/>
            <person name="Huang Y."/>
            <person name="Saxena R.K."/>
            <person name="Ji Y."/>
            <person name="Li M."/>
            <person name="Yan X."/>
            <person name="He Y."/>
            <person name="Liu Y."/>
            <person name="Wang X."/>
            <person name="Xiang C."/>
            <person name="Varshney R.K."/>
            <person name="Ding H."/>
            <person name="Gao S."/>
            <person name="Zong X."/>
        </authorList>
    </citation>
    <scope>NUCLEOTIDE SEQUENCE [LARGE SCALE GENOMIC DNA]</scope>
    <source>
        <strain evidence="3 4">cv. Zhongwan 6</strain>
    </source>
</reference>
<proteinExistence type="predicted"/>
<organism evidence="3 4">
    <name type="scientific">Pisum sativum</name>
    <name type="common">Garden pea</name>
    <name type="synonym">Lathyrus oleraceus</name>
    <dbReference type="NCBI Taxonomy" id="3888"/>
    <lineage>
        <taxon>Eukaryota</taxon>
        <taxon>Viridiplantae</taxon>
        <taxon>Streptophyta</taxon>
        <taxon>Embryophyta</taxon>
        <taxon>Tracheophyta</taxon>
        <taxon>Spermatophyta</taxon>
        <taxon>Magnoliopsida</taxon>
        <taxon>eudicotyledons</taxon>
        <taxon>Gunneridae</taxon>
        <taxon>Pentapetalae</taxon>
        <taxon>rosids</taxon>
        <taxon>fabids</taxon>
        <taxon>Fabales</taxon>
        <taxon>Fabaceae</taxon>
        <taxon>Papilionoideae</taxon>
        <taxon>50 kb inversion clade</taxon>
        <taxon>NPAAA clade</taxon>
        <taxon>Hologalegina</taxon>
        <taxon>IRL clade</taxon>
        <taxon>Fabeae</taxon>
        <taxon>Lathyrus</taxon>
    </lineage>
</organism>
<gene>
    <name evidence="3" type="ORF">KIW84_045924</name>
</gene>
<dbReference type="Proteomes" id="UP001058974">
    <property type="component" value="Chromosome 4"/>
</dbReference>
<dbReference type="EMBL" id="JAMSHJ010000004">
    <property type="protein sequence ID" value="KAI5422677.1"/>
    <property type="molecule type" value="Genomic_DNA"/>
</dbReference>
<evidence type="ECO:0000256" key="2">
    <source>
        <dbReference type="ARBA" id="ARBA00022840"/>
    </source>
</evidence>
<dbReference type="InterPro" id="IPR050173">
    <property type="entry name" value="ABC_transporter_C-like"/>
</dbReference>
<dbReference type="AlphaFoldDB" id="A0A9D5ASG3"/>
<sequence>MNTSDFDTVVLVACNLFSTAPLNAATTFTVLATLRSVAEPVRLVPEAVSVIIQVKVSFDRLNSFLLDDEIKTGYQKKSIYVSKSGKCIEIEEGDFSWDDESMEPTLRQINFGTKHGEKVVVCGQGYRWF</sequence>
<dbReference type="GO" id="GO:0042626">
    <property type="term" value="F:ATPase-coupled transmembrane transporter activity"/>
    <property type="evidence" value="ECO:0007669"/>
    <property type="project" value="TreeGrafter"/>
</dbReference>
<dbReference type="PANTHER" id="PTHR24223:SF108">
    <property type="entry name" value="ABC TRANSPORTER C FAMILY MEMBER 8"/>
    <property type="match status" value="1"/>
</dbReference>
<name>A0A9D5ASG3_PEA</name>
<evidence type="ECO:0000313" key="4">
    <source>
        <dbReference type="Proteomes" id="UP001058974"/>
    </source>
</evidence>
<dbReference type="GO" id="GO:0005524">
    <property type="term" value="F:ATP binding"/>
    <property type="evidence" value="ECO:0007669"/>
    <property type="project" value="UniProtKB-KW"/>
</dbReference>
<protein>
    <submittedName>
        <fullName evidence="3">Uncharacterized protein</fullName>
    </submittedName>
</protein>
<keyword evidence="4" id="KW-1185">Reference proteome</keyword>